<keyword evidence="3" id="KW-1185">Reference proteome</keyword>
<dbReference type="EMBL" id="JBHTLM010000007">
    <property type="protein sequence ID" value="MFD1177070.1"/>
    <property type="molecule type" value="Genomic_DNA"/>
</dbReference>
<dbReference type="Proteomes" id="UP001597262">
    <property type="component" value="Unassembled WGS sequence"/>
</dbReference>
<feature type="transmembrane region" description="Helical" evidence="1">
    <location>
        <begin position="75"/>
        <end position="95"/>
    </location>
</feature>
<feature type="transmembrane region" description="Helical" evidence="1">
    <location>
        <begin position="107"/>
        <end position="128"/>
    </location>
</feature>
<feature type="transmembrane region" description="Helical" evidence="1">
    <location>
        <begin position="50"/>
        <end position="68"/>
    </location>
</feature>
<accession>A0ABW3RYS4</accession>
<organism evidence="2 3">
    <name type="scientific">Paenibacillus puldeungensis</name>
    <dbReference type="NCBI Taxonomy" id="696536"/>
    <lineage>
        <taxon>Bacteria</taxon>
        <taxon>Bacillati</taxon>
        <taxon>Bacillota</taxon>
        <taxon>Bacilli</taxon>
        <taxon>Bacillales</taxon>
        <taxon>Paenibacillaceae</taxon>
        <taxon>Paenibacillus</taxon>
    </lineage>
</organism>
<evidence type="ECO:0000256" key="1">
    <source>
        <dbReference type="SAM" id="Phobius"/>
    </source>
</evidence>
<comment type="caution">
    <text evidence="2">The sequence shown here is derived from an EMBL/GenBank/DDBJ whole genome shotgun (WGS) entry which is preliminary data.</text>
</comment>
<dbReference type="InterPro" id="IPR023804">
    <property type="entry name" value="DUF3792_TM"/>
</dbReference>
<name>A0ABW3RYS4_9BACL</name>
<dbReference type="NCBIfam" id="TIGR04086">
    <property type="entry name" value="TIGR04086_membr"/>
    <property type="match status" value="1"/>
</dbReference>
<keyword evidence="1" id="KW-0472">Membrane</keyword>
<sequence>MHFIRRLFGMRLSQPTLSGIWYAYLWMMIGALILSLLLQGEVLEEQELMLYTYFVHAISILFGGIVSGKRAGTKGWFQGGITAMLYVVTLLLISFLALDTSLSLQDWLLIVPGTIVGILGGVVGVNLAKK</sequence>
<feature type="transmembrane region" description="Helical" evidence="1">
    <location>
        <begin position="21"/>
        <end position="38"/>
    </location>
</feature>
<keyword evidence="1" id="KW-0812">Transmembrane</keyword>
<protein>
    <submittedName>
        <fullName evidence="2">TIGR04086 family membrane protein</fullName>
    </submittedName>
</protein>
<evidence type="ECO:0000313" key="3">
    <source>
        <dbReference type="Proteomes" id="UP001597262"/>
    </source>
</evidence>
<keyword evidence="1" id="KW-1133">Transmembrane helix</keyword>
<evidence type="ECO:0000313" key="2">
    <source>
        <dbReference type="EMBL" id="MFD1177070.1"/>
    </source>
</evidence>
<dbReference type="Pfam" id="PF12670">
    <property type="entry name" value="DUF3792"/>
    <property type="match status" value="1"/>
</dbReference>
<reference evidence="3" key="1">
    <citation type="journal article" date="2019" name="Int. J. Syst. Evol. Microbiol.">
        <title>The Global Catalogue of Microorganisms (GCM) 10K type strain sequencing project: providing services to taxonomists for standard genome sequencing and annotation.</title>
        <authorList>
            <consortium name="The Broad Institute Genomics Platform"/>
            <consortium name="The Broad Institute Genome Sequencing Center for Infectious Disease"/>
            <person name="Wu L."/>
            <person name="Ma J."/>
        </authorList>
    </citation>
    <scope>NUCLEOTIDE SEQUENCE [LARGE SCALE GENOMIC DNA]</scope>
    <source>
        <strain evidence="3">CCUG 59189</strain>
    </source>
</reference>
<gene>
    <name evidence="2" type="ORF">ACFQ3W_12260</name>
</gene>
<dbReference type="RefSeq" id="WP_379319515.1">
    <property type="nucleotide sequence ID" value="NZ_JBHTLM010000007.1"/>
</dbReference>
<proteinExistence type="predicted"/>